<evidence type="ECO:0000256" key="4">
    <source>
        <dbReference type="PROSITE-ProRule" id="PRU00335"/>
    </source>
</evidence>
<dbReference type="PANTHER" id="PTHR30055:SF238">
    <property type="entry name" value="MYCOFACTOCIN BIOSYNTHESIS TRANSCRIPTIONAL REGULATOR MFTR-RELATED"/>
    <property type="match status" value="1"/>
</dbReference>
<sequence length="179" mass="19219">MRERGLAHATTKEIAKEAGFSEATLYKHFTDKTELFVRVLAERLPAFVPMLANLAEGQGTVLDNLRLVAAAAIRFYADSFPISASIFAEPKVLDAHRAALRRTGSGPHRANDGVVAYLTAEQGLGRVRADADPASLAALLLGACFQHAFLYQFTDRSLDVDAEDAAERLVAALAPAVVP</sequence>
<keyword evidence="7" id="KW-1185">Reference proteome</keyword>
<evidence type="ECO:0000313" key="6">
    <source>
        <dbReference type="EMBL" id="GAA3394522.1"/>
    </source>
</evidence>
<reference evidence="7" key="1">
    <citation type="journal article" date="2019" name="Int. J. Syst. Evol. Microbiol.">
        <title>The Global Catalogue of Microorganisms (GCM) 10K type strain sequencing project: providing services to taxonomists for standard genome sequencing and annotation.</title>
        <authorList>
            <consortium name="The Broad Institute Genomics Platform"/>
            <consortium name="The Broad Institute Genome Sequencing Center for Infectious Disease"/>
            <person name="Wu L."/>
            <person name="Ma J."/>
        </authorList>
    </citation>
    <scope>NUCLEOTIDE SEQUENCE [LARGE SCALE GENOMIC DNA]</scope>
    <source>
        <strain evidence="7">JCM 9458</strain>
    </source>
</reference>
<evidence type="ECO:0000256" key="3">
    <source>
        <dbReference type="ARBA" id="ARBA00023163"/>
    </source>
</evidence>
<dbReference type="InterPro" id="IPR036271">
    <property type="entry name" value="Tet_transcr_reg_TetR-rel_C_sf"/>
</dbReference>
<gene>
    <name evidence="6" type="ORF">GCM10020369_64260</name>
</gene>
<organism evidence="6 7">
    <name type="scientific">Cryptosporangium minutisporangium</name>
    <dbReference type="NCBI Taxonomy" id="113569"/>
    <lineage>
        <taxon>Bacteria</taxon>
        <taxon>Bacillati</taxon>
        <taxon>Actinomycetota</taxon>
        <taxon>Actinomycetes</taxon>
        <taxon>Cryptosporangiales</taxon>
        <taxon>Cryptosporangiaceae</taxon>
        <taxon>Cryptosporangium</taxon>
    </lineage>
</organism>
<keyword evidence="3" id="KW-0804">Transcription</keyword>
<dbReference type="PANTHER" id="PTHR30055">
    <property type="entry name" value="HTH-TYPE TRANSCRIPTIONAL REGULATOR RUTR"/>
    <property type="match status" value="1"/>
</dbReference>
<protein>
    <submittedName>
        <fullName evidence="6">TetR/AcrR family transcriptional regulator</fullName>
    </submittedName>
</protein>
<evidence type="ECO:0000259" key="5">
    <source>
        <dbReference type="PROSITE" id="PS50977"/>
    </source>
</evidence>
<dbReference type="InterPro" id="IPR009057">
    <property type="entry name" value="Homeodomain-like_sf"/>
</dbReference>
<dbReference type="Gene3D" id="1.10.357.10">
    <property type="entry name" value="Tetracycline Repressor, domain 2"/>
    <property type="match status" value="1"/>
</dbReference>
<proteinExistence type="predicted"/>
<dbReference type="EMBL" id="BAAAYN010000044">
    <property type="protein sequence ID" value="GAA3394522.1"/>
    <property type="molecule type" value="Genomic_DNA"/>
</dbReference>
<dbReference type="SUPFAM" id="SSF46689">
    <property type="entry name" value="Homeodomain-like"/>
    <property type="match status" value="1"/>
</dbReference>
<evidence type="ECO:0000256" key="1">
    <source>
        <dbReference type="ARBA" id="ARBA00023015"/>
    </source>
</evidence>
<feature type="domain" description="HTH tetR-type" evidence="5">
    <location>
        <begin position="1"/>
        <end position="47"/>
    </location>
</feature>
<dbReference type="Pfam" id="PF00440">
    <property type="entry name" value="TetR_N"/>
    <property type="match status" value="1"/>
</dbReference>
<name>A0ABP6T6L0_9ACTN</name>
<dbReference type="PROSITE" id="PS50977">
    <property type="entry name" value="HTH_TETR_2"/>
    <property type="match status" value="1"/>
</dbReference>
<dbReference type="Proteomes" id="UP001501676">
    <property type="component" value="Unassembled WGS sequence"/>
</dbReference>
<dbReference type="InterPro" id="IPR001647">
    <property type="entry name" value="HTH_TetR"/>
</dbReference>
<keyword evidence="1" id="KW-0805">Transcription regulation</keyword>
<evidence type="ECO:0000256" key="2">
    <source>
        <dbReference type="ARBA" id="ARBA00023125"/>
    </source>
</evidence>
<evidence type="ECO:0000313" key="7">
    <source>
        <dbReference type="Proteomes" id="UP001501676"/>
    </source>
</evidence>
<accession>A0ABP6T6L0</accession>
<dbReference type="InterPro" id="IPR050109">
    <property type="entry name" value="HTH-type_TetR-like_transc_reg"/>
</dbReference>
<feature type="DNA-binding region" description="H-T-H motif" evidence="4">
    <location>
        <begin position="10"/>
        <end position="29"/>
    </location>
</feature>
<keyword evidence="2 4" id="KW-0238">DNA-binding</keyword>
<comment type="caution">
    <text evidence="6">The sequence shown here is derived from an EMBL/GenBank/DDBJ whole genome shotgun (WGS) entry which is preliminary data.</text>
</comment>
<dbReference type="SUPFAM" id="SSF48498">
    <property type="entry name" value="Tetracyclin repressor-like, C-terminal domain"/>
    <property type="match status" value="1"/>
</dbReference>